<feature type="signal peptide" evidence="2">
    <location>
        <begin position="1"/>
        <end position="26"/>
    </location>
</feature>
<organism evidence="4 5">
    <name type="scientific">Actinoplanes subglobosus</name>
    <dbReference type="NCBI Taxonomy" id="1547892"/>
    <lineage>
        <taxon>Bacteria</taxon>
        <taxon>Bacillati</taxon>
        <taxon>Actinomycetota</taxon>
        <taxon>Actinomycetes</taxon>
        <taxon>Micromonosporales</taxon>
        <taxon>Micromonosporaceae</taxon>
        <taxon>Actinoplanes</taxon>
    </lineage>
</organism>
<dbReference type="SUPFAM" id="SSF55797">
    <property type="entry name" value="PR-1-like"/>
    <property type="match status" value="1"/>
</dbReference>
<dbReference type="InterPro" id="IPR035940">
    <property type="entry name" value="CAP_sf"/>
</dbReference>
<sequence length="234" mass="24768">MRKPLVGLGLAAAALAAGGCATPALAYGPPGTPDPAVTRTRDTAVRPPVSGWGDAPARVRTPAVARTAERSEEEGPQGRAAEPGADPIGASRTAVTAASAGPGPQSPVQQQILALVNQKRKEAGCDPITLDRRLIDAANRHASDMARRGYFDHESPSGEKAGSRVTDAGYSWRRYGENIAKGQESPYRVMADWMKSPGHRENILDCRLDEMGVGLALDSGKTPYWVQEFATPRS</sequence>
<reference evidence="5" key="1">
    <citation type="journal article" date="2019" name="Int. J. Syst. Evol. Microbiol.">
        <title>The Global Catalogue of Microorganisms (GCM) 10K type strain sequencing project: providing services to taxonomists for standard genome sequencing and annotation.</title>
        <authorList>
            <consortium name="The Broad Institute Genomics Platform"/>
            <consortium name="The Broad Institute Genome Sequencing Center for Infectious Disease"/>
            <person name="Wu L."/>
            <person name="Ma J."/>
        </authorList>
    </citation>
    <scope>NUCLEOTIDE SEQUENCE [LARGE SCALE GENOMIC DNA]</scope>
    <source>
        <strain evidence="5">TBRC 5832</strain>
    </source>
</reference>
<proteinExistence type="predicted"/>
<dbReference type="InterPro" id="IPR014044">
    <property type="entry name" value="CAP_dom"/>
</dbReference>
<accession>A0ABV8J438</accession>
<dbReference type="EMBL" id="JBHSBL010000028">
    <property type="protein sequence ID" value="MFC4071282.1"/>
    <property type="molecule type" value="Genomic_DNA"/>
</dbReference>
<dbReference type="Gene3D" id="3.40.33.10">
    <property type="entry name" value="CAP"/>
    <property type="match status" value="1"/>
</dbReference>
<keyword evidence="2" id="KW-0732">Signal</keyword>
<evidence type="ECO:0000256" key="2">
    <source>
        <dbReference type="SAM" id="SignalP"/>
    </source>
</evidence>
<evidence type="ECO:0000259" key="3">
    <source>
        <dbReference type="Pfam" id="PF00188"/>
    </source>
</evidence>
<feature type="compositionally biased region" description="Low complexity" evidence="1">
    <location>
        <begin position="55"/>
        <end position="66"/>
    </location>
</feature>
<comment type="caution">
    <text evidence="4">The sequence shown here is derived from an EMBL/GenBank/DDBJ whole genome shotgun (WGS) entry which is preliminary data.</text>
</comment>
<protein>
    <submittedName>
        <fullName evidence="4">CAP domain-containing protein</fullName>
    </submittedName>
</protein>
<name>A0ABV8J438_9ACTN</name>
<evidence type="ECO:0000256" key="1">
    <source>
        <dbReference type="SAM" id="MobiDB-lite"/>
    </source>
</evidence>
<keyword evidence="5" id="KW-1185">Reference proteome</keyword>
<dbReference type="Pfam" id="PF00188">
    <property type="entry name" value="CAP"/>
    <property type="match status" value="1"/>
</dbReference>
<feature type="domain" description="SCP" evidence="3">
    <location>
        <begin position="113"/>
        <end position="229"/>
    </location>
</feature>
<dbReference type="CDD" id="cd05379">
    <property type="entry name" value="CAP_bacterial"/>
    <property type="match status" value="1"/>
</dbReference>
<feature type="region of interest" description="Disordered" evidence="1">
    <location>
        <begin position="21"/>
        <end position="106"/>
    </location>
</feature>
<dbReference type="PROSITE" id="PS51257">
    <property type="entry name" value="PROKAR_LIPOPROTEIN"/>
    <property type="match status" value="1"/>
</dbReference>
<dbReference type="RefSeq" id="WP_378072158.1">
    <property type="nucleotide sequence ID" value="NZ_JBHSBL010000028.1"/>
</dbReference>
<feature type="chain" id="PRO_5045849044" evidence="2">
    <location>
        <begin position="27"/>
        <end position="234"/>
    </location>
</feature>
<evidence type="ECO:0000313" key="5">
    <source>
        <dbReference type="Proteomes" id="UP001595867"/>
    </source>
</evidence>
<evidence type="ECO:0000313" key="4">
    <source>
        <dbReference type="EMBL" id="MFC4071282.1"/>
    </source>
</evidence>
<dbReference type="PANTHER" id="PTHR31157:SF1">
    <property type="entry name" value="SCP DOMAIN-CONTAINING PROTEIN"/>
    <property type="match status" value="1"/>
</dbReference>
<dbReference type="PANTHER" id="PTHR31157">
    <property type="entry name" value="SCP DOMAIN-CONTAINING PROTEIN"/>
    <property type="match status" value="1"/>
</dbReference>
<gene>
    <name evidence="4" type="ORF">ACFO0C_40655</name>
</gene>
<dbReference type="Proteomes" id="UP001595867">
    <property type="component" value="Unassembled WGS sequence"/>
</dbReference>